<evidence type="ECO:0000313" key="1">
    <source>
        <dbReference type="EMBL" id="JAH23771.1"/>
    </source>
</evidence>
<dbReference type="AlphaFoldDB" id="A0A0E9R3Q1"/>
<accession>A0A0E9R3Q1</accession>
<sequence length="38" mass="4476">MGTRYLSCVTKMHDAKPCLEFLFSVNVCRRWAYYCLLG</sequence>
<name>A0A0E9R3Q1_ANGAN</name>
<organism evidence="1">
    <name type="scientific">Anguilla anguilla</name>
    <name type="common">European freshwater eel</name>
    <name type="synonym">Muraena anguilla</name>
    <dbReference type="NCBI Taxonomy" id="7936"/>
    <lineage>
        <taxon>Eukaryota</taxon>
        <taxon>Metazoa</taxon>
        <taxon>Chordata</taxon>
        <taxon>Craniata</taxon>
        <taxon>Vertebrata</taxon>
        <taxon>Euteleostomi</taxon>
        <taxon>Actinopterygii</taxon>
        <taxon>Neopterygii</taxon>
        <taxon>Teleostei</taxon>
        <taxon>Anguilliformes</taxon>
        <taxon>Anguillidae</taxon>
        <taxon>Anguilla</taxon>
    </lineage>
</organism>
<proteinExistence type="predicted"/>
<reference evidence="1" key="2">
    <citation type="journal article" date="2015" name="Fish Shellfish Immunol.">
        <title>Early steps in the European eel (Anguilla anguilla)-Vibrio vulnificus interaction in the gills: Role of the RtxA13 toxin.</title>
        <authorList>
            <person name="Callol A."/>
            <person name="Pajuelo D."/>
            <person name="Ebbesson L."/>
            <person name="Teles M."/>
            <person name="MacKenzie S."/>
            <person name="Amaro C."/>
        </authorList>
    </citation>
    <scope>NUCLEOTIDE SEQUENCE</scope>
</reference>
<reference evidence="1" key="1">
    <citation type="submission" date="2014-11" db="EMBL/GenBank/DDBJ databases">
        <authorList>
            <person name="Amaro Gonzalez C."/>
        </authorList>
    </citation>
    <scope>NUCLEOTIDE SEQUENCE</scope>
</reference>
<protein>
    <submittedName>
        <fullName evidence="1">Uncharacterized protein</fullName>
    </submittedName>
</protein>
<dbReference type="EMBL" id="GBXM01084806">
    <property type="protein sequence ID" value="JAH23771.1"/>
    <property type="molecule type" value="Transcribed_RNA"/>
</dbReference>